<keyword evidence="4" id="KW-0548">Nucleotidyltransferase</keyword>
<feature type="signal peptide" evidence="10">
    <location>
        <begin position="1"/>
        <end position="26"/>
    </location>
</feature>
<name>A0A3B4DZV9_PYGNA</name>
<dbReference type="AlphaFoldDB" id="A0A3B4DZV9"/>
<dbReference type="InterPro" id="IPR000768">
    <property type="entry name" value="ART"/>
</dbReference>
<dbReference type="OrthoDB" id="423533at2759"/>
<keyword evidence="12" id="KW-1185">Reference proteome</keyword>
<evidence type="ECO:0000313" key="12">
    <source>
        <dbReference type="Proteomes" id="UP001501920"/>
    </source>
</evidence>
<reference evidence="11 12" key="1">
    <citation type="submission" date="2020-10" db="EMBL/GenBank/DDBJ databases">
        <title>Pygocentrus nattereri (red-bellied piranha) genome, fPygNat1, primary haplotype.</title>
        <authorList>
            <person name="Myers G."/>
            <person name="Meyer A."/>
            <person name="Karagic N."/>
            <person name="Pippel M."/>
            <person name="Winkler S."/>
            <person name="Tracey A."/>
            <person name="Wood J."/>
            <person name="Formenti G."/>
            <person name="Howe K."/>
            <person name="Fedrigo O."/>
            <person name="Jarvis E.D."/>
        </authorList>
    </citation>
    <scope>NUCLEOTIDE SEQUENCE [LARGE SCALE GENOMIC DNA]</scope>
</reference>
<dbReference type="GeneTree" id="ENSGT01030000234601"/>
<sequence length="282" mass="31828">MRKNLICMKMTMFVASVLFLMTLSLSVKQSISGGIQPLDMANNSVDDSFEGCRDAMYTLVMSKYIEPEQNATSVCSAAWNKSLANYTRNGLGVYQSAAISMYTDNCIYAQFNRASRNGSAAYQSGDFQFYTLHFFLTDAIQQLKEEQTECVTSYRRTNVKFETGVLNKTVRFGSFTSSSLIKSLKEFGEESCFQIYTCFGAAVEKFSAFKNEKEVIIPPYETFLVTNVEKRHKRNNLWCKVVYELRSAGKRSNLQCIKNNRSSTLVPSLLSTFLLFTALSAT</sequence>
<evidence type="ECO:0000256" key="10">
    <source>
        <dbReference type="RuleBase" id="RU361228"/>
    </source>
</evidence>
<comment type="catalytic activity">
    <reaction evidence="9 10">
        <text>L-arginyl-[protein] + NAD(+) = N(omega)-(ADP-D-ribosyl)-L-arginyl-[protein] + nicotinamide + H(+)</text>
        <dbReference type="Rhea" id="RHEA:19149"/>
        <dbReference type="Rhea" id="RHEA-COMP:10532"/>
        <dbReference type="Rhea" id="RHEA-COMP:15087"/>
        <dbReference type="ChEBI" id="CHEBI:15378"/>
        <dbReference type="ChEBI" id="CHEBI:17154"/>
        <dbReference type="ChEBI" id="CHEBI:29965"/>
        <dbReference type="ChEBI" id="CHEBI:57540"/>
        <dbReference type="ChEBI" id="CHEBI:142554"/>
        <dbReference type="EC" id="2.4.2.31"/>
    </reaction>
</comment>
<dbReference type="GO" id="GO:0106274">
    <property type="term" value="F:NAD+-protein-arginine ADP-ribosyltransferase activity"/>
    <property type="evidence" value="ECO:0007669"/>
    <property type="project" value="UniProtKB-EC"/>
</dbReference>
<dbReference type="Proteomes" id="UP001501920">
    <property type="component" value="Chromosome 5"/>
</dbReference>
<dbReference type="EC" id="2.4.2.31" evidence="10"/>
<keyword evidence="8" id="KW-1015">Disulfide bond</keyword>
<dbReference type="GeneID" id="108434802"/>
<dbReference type="SUPFAM" id="SSF56399">
    <property type="entry name" value="ADP-ribosylation"/>
    <property type="match status" value="1"/>
</dbReference>
<proteinExistence type="inferred from homology"/>
<dbReference type="Pfam" id="PF01129">
    <property type="entry name" value="ART"/>
    <property type="match status" value="1"/>
</dbReference>
<dbReference type="OMA" id="NAAMEWR"/>
<evidence type="ECO:0000256" key="1">
    <source>
        <dbReference type="ARBA" id="ARBA00009558"/>
    </source>
</evidence>
<dbReference type="GO" id="GO:0003950">
    <property type="term" value="F:NAD+ poly-ADP-ribosyltransferase activity"/>
    <property type="evidence" value="ECO:0007669"/>
    <property type="project" value="TreeGrafter"/>
</dbReference>
<dbReference type="GO" id="GO:0016779">
    <property type="term" value="F:nucleotidyltransferase activity"/>
    <property type="evidence" value="ECO:0007669"/>
    <property type="project" value="UniProtKB-KW"/>
</dbReference>
<keyword evidence="3 10" id="KW-0808">Transferase</keyword>
<keyword evidence="5 10" id="KW-0732">Signal</keyword>
<evidence type="ECO:0000256" key="5">
    <source>
        <dbReference type="ARBA" id="ARBA00022729"/>
    </source>
</evidence>
<reference evidence="11" key="3">
    <citation type="submission" date="2025-09" db="UniProtKB">
        <authorList>
            <consortium name="Ensembl"/>
        </authorList>
    </citation>
    <scope>IDENTIFICATION</scope>
</reference>
<evidence type="ECO:0000256" key="8">
    <source>
        <dbReference type="ARBA" id="ARBA00023157"/>
    </source>
</evidence>
<dbReference type="PRINTS" id="PR00970">
    <property type="entry name" value="RIBTRNSFRASE"/>
</dbReference>
<keyword evidence="6 10" id="KW-0521">NADP</keyword>
<dbReference type="PANTHER" id="PTHR10339:SF27">
    <property type="entry name" value="NAD(P)(+)--ARGININE ADP-RIBOSYLTRANSFERASE"/>
    <property type="match status" value="1"/>
</dbReference>
<protein>
    <recommendedName>
        <fullName evidence="10">NAD(P)(+)--arginine ADP-ribosyltransferase</fullName>
        <ecNumber evidence="10">2.4.2.31</ecNumber>
    </recommendedName>
    <alternativeName>
        <fullName evidence="10">Mono(ADP-ribosyl)transferase</fullName>
    </alternativeName>
</protein>
<dbReference type="FunFam" id="3.90.176.10:FF:000001">
    <property type="entry name" value="NAD(P)(+)--arginine ADP-ribosyltransferase"/>
    <property type="match status" value="1"/>
</dbReference>
<evidence type="ECO:0000256" key="7">
    <source>
        <dbReference type="ARBA" id="ARBA00023027"/>
    </source>
</evidence>
<evidence type="ECO:0000256" key="4">
    <source>
        <dbReference type="ARBA" id="ARBA00022695"/>
    </source>
</evidence>
<evidence type="ECO:0000256" key="9">
    <source>
        <dbReference type="ARBA" id="ARBA00047597"/>
    </source>
</evidence>
<evidence type="ECO:0000313" key="11">
    <source>
        <dbReference type="Ensembl" id="ENSPNAP00000028544.1"/>
    </source>
</evidence>
<keyword evidence="2 10" id="KW-0328">Glycosyltransferase</keyword>
<evidence type="ECO:0000256" key="6">
    <source>
        <dbReference type="ARBA" id="ARBA00022857"/>
    </source>
</evidence>
<comment type="similarity">
    <text evidence="1 10">Belongs to the Arg-specific ADP-ribosyltransferase family.</text>
</comment>
<keyword evidence="7 10" id="KW-0520">NAD</keyword>
<organism evidence="11 12">
    <name type="scientific">Pygocentrus nattereri</name>
    <name type="common">Red-bellied piranha</name>
    <dbReference type="NCBI Taxonomy" id="42514"/>
    <lineage>
        <taxon>Eukaryota</taxon>
        <taxon>Metazoa</taxon>
        <taxon>Chordata</taxon>
        <taxon>Craniata</taxon>
        <taxon>Vertebrata</taxon>
        <taxon>Euteleostomi</taxon>
        <taxon>Actinopterygii</taxon>
        <taxon>Neopterygii</taxon>
        <taxon>Teleostei</taxon>
        <taxon>Ostariophysi</taxon>
        <taxon>Characiformes</taxon>
        <taxon>Characoidei</taxon>
        <taxon>Pygocentrus</taxon>
    </lineage>
</organism>
<evidence type="ECO:0000256" key="3">
    <source>
        <dbReference type="ARBA" id="ARBA00022679"/>
    </source>
</evidence>
<dbReference type="Ensembl" id="ENSPNAT00000035025.2">
    <property type="protein sequence ID" value="ENSPNAP00000028544.1"/>
    <property type="gene ID" value="ENSPNAG00000014284.2"/>
</dbReference>
<accession>A0A3B4DZV9</accession>
<dbReference type="Gene3D" id="3.90.176.10">
    <property type="entry name" value="Toxin ADP-ribosyltransferase, Chain A, domain 1"/>
    <property type="match status" value="1"/>
</dbReference>
<dbReference type="PROSITE" id="PS51996">
    <property type="entry name" value="TR_MART"/>
    <property type="match status" value="1"/>
</dbReference>
<feature type="chain" id="PRO_5017097907" description="NAD(P)(+)--arginine ADP-ribosyltransferase" evidence="10">
    <location>
        <begin position="27"/>
        <end position="282"/>
    </location>
</feature>
<reference evidence="11" key="2">
    <citation type="submission" date="2025-08" db="UniProtKB">
        <authorList>
            <consortium name="Ensembl"/>
        </authorList>
    </citation>
    <scope>IDENTIFICATION</scope>
</reference>
<evidence type="ECO:0000256" key="2">
    <source>
        <dbReference type="ARBA" id="ARBA00022676"/>
    </source>
</evidence>
<dbReference type="RefSeq" id="XP_017565691.1">
    <property type="nucleotide sequence ID" value="XM_017710202.2"/>
</dbReference>
<dbReference type="PANTHER" id="PTHR10339">
    <property type="entry name" value="ADP-RIBOSYLTRANSFERASE"/>
    <property type="match status" value="1"/>
</dbReference>
<dbReference type="InterPro" id="IPR050999">
    <property type="entry name" value="ADP-ribosyltransferase_ARG"/>
</dbReference>